<dbReference type="EMBL" id="CP124755">
    <property type="protein sequence ID" value="WGZ90132.1"/>
    <property type="molecule type" value="Genomic_DNA"/>
</dbReference>
<accession>A0AA95H2X4</accession>
<gene>
    <name evidence="2" type="ORF">QJT80_11570</name>
</gene>
<dbReference type="SMART" id="SM00974">
    <property type="entry name" value="T5orf172"/>
    <property type="match status" value="1"/>
</dbReference>
<organism evidence="2">
    <name type="scientific">Candidatus Thiocaldithrix dubininis</name>
    <dbReference type="NCBI Taxonomy" id="3080823"/>
    <lineage>
        <taxon>Bacteria</taxon>
        <taxon>Pseudomonadati</taxon>
        <taxon>Pseudomonadota</taxon>
        <taxon>Gammaproteobacteria</taxon>
        <taxon>Thiotrichales</taxon>
        <taxon>Thiotrichaceae</taxon>
        <taxon>Candidatus Thiocaldithrix</taxon>
    </lineage>
</organism>
<protein>
    <submittedName>
        <fullName evidence="2">GIY-YIG nuclease family protein</fullName>
    </submittedName>
</protein>
<name>A0AA95H2X4_9GAMM</name>
<dbReference type="Pfam" id="PF10544">
    <property type="entry name" value="T5orf172"/>
    <property type="match status" value="1"/>
</dbReference>
<evidence type="ECO:0000313" key="2">
    <source>
        <dbReference type="EMBL" id="WGZ90132.1"/>
    </source>
</evidence>
<reference evidence="2" key="1">
    <citation type="journal article" date="2023" name="Int. J. Mol. Sci.">
        <title>Metagenomics Revealed a New Genus 'Candidatus Thiocaldithrix dubininis' gen. nov., sp. nov. and a New Species 'Candidatus Thiothrix putei' sp. nov. in the Family Thiotrichaceae, Some Members of Which Have Traits of Both Na+- and H+-Motive Energetics.</title>
        <authorList>
            <person name="Ravin N.V."/>
            <person name="Muntyan M.S."/>
            <person name="Smolyakov D.D."/>
            <person name="Rudenko T.S."/>
            <person name="Beletsky A.V."/>
            <person name="Mardanov A.V."/>
            <person name="Grabovich M.Y."/>
        </authorList>
    </citation>
    <scope>NUCLEOTIDE SEQUENCE</scope>
    <source>
        <strain evidence="2">GKL-01</strain>
    </source>
</reference>
<dbReference type="AlphaFoldDB" id="A0AA95H2X4"/>
<reference evidence="2" key="2">
    <citation type="submission" date="2023-04" db="EMBL/GenBank/DDBJ databases">
        <authorList>
            <person name="Beletskiy A.V."/>
            <person name="Mardanov A.V."/>
            <person name="Ravin N.V."/>
        </authorList>
    </citation>
    <scope>NUCLEOTIDE SEQUENCE</scope>
    <source>
        <strain evidence="2">GKL-01</strain>
    </source>
</reference>
<evidence type="ECO:0000259" key="1">
    <source>
        <dbReference type="SMART" id="SM00974"/>
    </source>
</evidence>
<dbReference type="InterPro" id="IPR018306">
    <property type="entry name" value="Phage_T5_Orf172_DNA-bd"/>
</dbReference>
<dbReference type="KEGG" id="tdu:QJT80_11570"/>
<sequence>MTDNSSQIVYVLTNPAIPNLVKIGKTTQLEVNARLRQLYSTGVPFPFECAFACQVKNAAEVEKALHTAFKKNRVNPNREFFEIEPDQAIAILKLLRVDDITTQFEQQMEAEIAAADKHSAQTFKRHHRPHMNFYELGIPAGSVLIAKNGQLQVTVADEKKVNLQGKVCSLTEATRHLLQLPQGAPIQPSPYWWFGNKTVKEIYEEFHAVENEDEG</sequence>
<dbReference type="Proteomes" id="UP001300672">
    <property type="component" value="Chromosome"/>
</dbReference>
<proteinExistence type="predicted"/>
<feature type="domain" description="Bacteriophage T5 Orf172 DNA-binding" evidence="1">
    <location>
        <begin position="15"/>
        <end position="95"/>
    </location>
</feature>